<dbReference type="PANTHER" id="PTHR13904">
    <property type="entry name" value="PRE-MRNA SPLICING FACTOR PRP31"/>
    <property type="match status" value="1"/>
</dbReference>
<evidence type="ECO:0000259" key="2">
    <source>
        <dbReference type="SMART" id="SM00931"/>
    </source>
</evidence>
<dbReference type="InterPro" id="IPR012976">
    <property type="entry name" value="NOSIC"/>
</dbReference>
<feature type="compositionally biased region" description="Acidic residues" evidence="1">
    <location>
        <begin position="7"/>
        <end position="23"/>
    </location>
</feature>
<dbReference type="AlphaFoldDB" id="A0A3P7M8U6"/>
<dbReference type="GO" id="GO:0005687">
    <property type="term" value="C:U4 snRNP"/>
    <property type="evidence" value="ECO:0007669"/>
    <property type="project" value="TreeGrafter"/>
</dbReference>
<dbReference type="GO" id="GO:0071011">
    <property type="term" value="C:precatalytic spliceosome"/>
    <property type="evidence" value="ECO:0007669"/>
    <property type="project" value="TreeGrafter"/>
</dbReference>
<dbReference type="Proteomes" id="UP000281553">
    <property type="component" value="Unassembled WGS sequence"/>
</dbReference>
<proteinExistence type="predicted"/>
<evidence type="ECO:0000256" key="1">
    <source>
        <dbReference type="SAM" id="MobiDB-lite"/>
    </source>
</evidence>
<dbReference type="GO" id="GO:0046540">
    <property type="term" value="C:U4/U6 x U5 tri-snRNP complex"/>
    <property type="evidence" value="ECO:0007669"/>
    <property type="project" value="InterPro"/>
</dbReference>
<feature type="region of interest" description="Disordered" evidence="1">
    <location>
        <begin position="1"/>
        <end position="23"/>
    </location>
</feature>
<keyword evidence="4" id="KW-1185">Reference proteome</keyword>
<gene>
    <name evidence="3" type="ORF">DILT_LOCUS14700</name>
</gene>
<dbReference type="InterPro" id="IPR036070">
    <property type="entry name" value="Nop_dom_sf"/>
</dbReference>
<dbReference type="InterPro" id="IPR027105">
    <property type="entry name" value="Prp31"/>
</dbReference>
<dbReference type="SMART" id="SM00931">
    <property type="entry name" value="NOSIC"/>
    <property type="match status" value="1"/>
</dbReference>
<protein>
    <recommendedName>
        <fullName evidence="2">NOSIC domain-containing protein</fullName>
    </recommendedName>
</protein>
<evidence type="ECO:0000313" key="3">
    <source>
        <dbReference type="EMBL" id="VDN25865.1"/>
    </source>
</evidence>
<accession>A0A3P7M8U6</accession>
<dbReference type="OrthoDB" id="4771285at2759"/>
<dbReference type="PANTHER" id="PTHR13904:SF0">
    <property type="entry name" value="U4_U6 SMALL NUCLEAR RIBONUCLEOPROTEIN PRP31"/>
    <property type="match status" value="1"/>
</dbReference>
<dbReference type="Gene3D" id="1.10.287.4070">
    <property type="match status" value="1"/>
</dbReference>
<dbReference type="EMBL" id="UYRU01075428">
    <property type="protein sequence ID" value="VDN25865.1"/>
    <property type="molecule type" value="Genomic_DNA"/>
</dbReference>
<organism evidence="3 4">
    <name type="scientific">Dibothriocephalus latus</name>
    <name type="common">Fish tapeworm</name>
    <name type="synonym">Diphyllobothrium latum</name>
    <dbReference type="NCBI Taxonomy" id="60516"/>
    <lineage>
        <taxon>Eukaryota</taxon>
        <taxon>Metazoa</taxon>
        <taxon>Spiralia</taxon>
        <taxon>Lophotrochozoa</taxon>
        <taxon>Platyhelminthes</taxon>
        <taxon>Cestoda</taxon>
        <taxon>Eucestoda</taxon>
        <taxon>Diphyllobothriidea</taxon>
        <taxon>Diphyllobothriidae</taxon>
        <taxon>Dibothriocephalus</taxon>
    </lineage>
</organism>
<dbReference type="SUPFAM" id="SSF89124">
    <property type="entry name" value="Nop domain"/>
    <property type="match status" value="1"/>
</dbReference>
<evidence type="ECO:0000313" key="4">
    <source>
        <dbReference type="Proteomes" id="UP000281553"/>
    </source>
</evidence>
<dbReference type="GO" id="GO:0000244">
    <property type="term" value="P:spliceosomal tri-snRNP complex assembly"/>
    <property type="evidence" value="ECO:0007669"/>
    <property type="project" value="InterPro"/>
</dbReference>
<reference evidence="3 4" key="1">
    <citation type="submission" date="2018-11" db="EMBL/GenBank/DDBJ databases">
        <authorList>
            <consortium name="Pathogen Informatics"/>
        </authorList>
    </citation>
    <scope>NUCLEOTIDE SEQUENCE [LARGE SCALE GENOMIC DNA]</scope>
</reference>
<name>A0A3P7M8U6_DIBLA</name>
<feature type="domain" description="NOSIC" evidence="2">
    <location>
        <begin position="116"/>
        <end position="166"/>
    </location>
</feature>
<sequence length="166" mass="18830">MSLADELLADLDNAEPAEDEEENSFITAIEADEVKTDSEINQNFPSKIDLKEDLSSLLKPHKLLNALIPTAPISKFAKLRDSEKLTTVMQQIDVFSKQPKRESVSGPVEADPEYLCIVQANDLIVEIDNEINIIHKYTRDIYQHRFPELESLVSQPMDYMKIVLVS</sequence>
<dbReference type="InterPro" id="IPR002687">
    <property type="entry name" value="Nop_dom"/>
</dbReference>
<dbReference type="Pfam" id="PF01798">
    <property type="entry name" value="Nop"/>
    <property type="match status" value="1"/>
</dbReference>